<feature type="domain" description="DUF6533" evidence="2">
    <location>
        <begin position="32"/>
        <end position="58"/>
    </location>
</feature>
<feature type="transmembrane region" description="Helical" evidence="1">
    <location>
        <begin position="161"/>
        <end position="180"/>
    </location>
</feature>
<evidence type="ECO:0000313" key="4">
    <source>
        <dbReference type="Proteomes" id="UP000308730"/>
    </source>
</evidence>
<organism evidence="3 4">
    <name type="scientific">Antrodiella citrinella</name>
    <dbReference type="NCBI Taxonomy" id="2447956"/>
    <lineage>
        <taxon>Eukaryota</taxon>
        <taxon>Fungi</taxon>
        <taxon>Dikarya</taxon>
        <taxon>Basidiomycota</taxon>
        <taxon>Agaricomycotina</taxon>
        <taxon>Agaricomycetes</taxon>
        <taxon>Polyporales</taxon>
        <taxon>Steccherinaceae</taxon>
        <taxon>Antrodiella</taxon>
    </lineage>
</organism>
<evidence type="ECO:0000256" key="1">
    <source>
        <dbReference type="SAM" id="Phobius"/>
    </source>
</evidence>
<feature type="transmembrane region" description="Helical" evidence="1">
    <location>
        <begin position="201"/>
        <end position="223"/>
    </location>
</feature>
<name>A0A4S4N5K4_9APHY</name>
<dbReference type="InterPro" id="IPR045340">
    <property type="entry name" value="DUF6533"/>
</dbReference>
<dbReference type="EMBL" id="SGPM01000059">
    <property type="protein sequence ID" value="THH31060.1"/>
    <property type="molecule type" value="Genomic_DNA"/>
</dbReference>
<dbReference type="OrthoDB" id="2803865at2759"/>
<feature type="transmembrane region" description="Helical" evidence="1">
    <location>
        <begin position="229"/>
        <end position="248"/>
    </location>
</feature>
<proteinExistence type="predicted"/>
<gene>
    <name evidence="3" type="ORF">EUX98_g3132</name>
</gene>
<protein>
    <recommendedName>
        <fullName evidence="2">DUF6533 domain-containing protein</fullName>
    </recommendedName>
</protein>
<evidence type="ECO:0000259" key="2">
    <source>
        <dbReference type="Pfam" id="PF20151"/>
    </source>
</evidence>
<feature type="transmembrane region" description="Helical" evidence="1">
    <location>
        <begin position="42"/>
        <end position="62"/>
    </location>
</feature>
<keyword evidence="1" id="KW-0472">Membrane</keyword>
<dbReference type="AlphaFoldDB" id="A0A4S4N5K4"/>
<evidence type="ECO:0000313" key="3">
    <source>
        <dbReference type="EMBL" id="THH31060.1"/>
    </source>
</evidence>
<comment type="caution">
    <text evidence="3">The sequence shown here is derived from an EMBL/GenBank/DDBJ whole genome shotgun (WGS) entry which is preliminary data.</text>
</comment>
<keyword evidence="1" id="KW-0812">Transmembrane</keyword>
<keyword evidence="1" id="KW-1133">Transmembrane helix</keyword>
<sequence length="377" mass="42311">MSQVDEAQLKALVAEKFEEMVTANSCAVAALDEIKCVWKGKFSGVTVLFLLNRYVTLLYRILMVVQLWPWYTVSSEAQADKCSWHYVFSPFGRATAESSFLFSFSDWSPRLSTFYTFAIFWMWRSGESQYWGCADVSVANLVSFFLLIRDSCTLPTRSLSVFNRIFAMAADAIILILTWIRTADIMRTFKLRVKSSLGVMLLRDGTLYFLFMFTLNVVNLIAIKEQKFGAVPALSDVITAILISRFLLNLRRVYIVSDESSKSFHASRFSDLRFANSVTGNMGAPLATMSEKDLEHGDDEEPEREEVFSKDPMLIGILHLDEEGGAGATDAVPILFERPGDAGSLRSQDSESVISMTFEAFERDGLEAQVKASDSVV</sequence>
<reference evidence="3 4" key="1">
    <citation type="submission" date="2019-02" db="EMBL/GenBank/DDBJ databases">
        <title>Genome sequencing of the rare red list fungi Antrodiella citrinella (Flaviporus citrinellus).</title>
        <authorList>
            <person name="Buettner E."/>
            <person name="Kellner H."/>
        </authorList>
    </citation>
    <scope>NUCLEOTIDE SEQUENCE [LARGE SCALE GENOMIC DNA]</scope>
    <source>
        <strain evidence="3 4">DSM 108506</strain>
    </source>
</reference>
<keyword evidence="4" id="KW-1185">Reference proteome</keyword>
<dbReference type="Proteomes" id="UP000308730">
    <property type="component" value="Unassembled WGS sequence"/>
</dbReference>
<dbReference type="Pfam" id="PF20151">
    <property type="entry name" value="DUF6533"/>
    <property type="match status" value="1"/>
</dbReference>
<accession>A0A4S4N5K4</accession>